<gene>
    <name evidence="1" type="ORF">EVG15_06965</name>
</gene>
<accession>A0A519BLQ9</accession>
<organism evidence="1 2">
    <name type="scientific">Candidatus Acididesulfobacter diazotrophicus</name>
    <dbReference type="NCBI Taxonomy" id="2597226"/>
    <lineage>
        <taxon>Bacteria</taxon>
        <taxon>Deltaproteobacteria</taxon>
        <taxon>Candidatus Acidulodesulfobacterales</taxon>
        <taxon>Candidatus Acididesulfobacter</taxon>
    </lineage>
</organism>
<protein>
    <recommendedName>
        <fullName evidence="3">Ribbon-helix-helix protein, CopG family</fullName>
    </recommendedName>
</protein>
<evidence type="ECO:0008006" key="3">
    <source>
        <dbReference type="Google" id="ProtNLM"/>
    </source>
</evidence>
<reference evidence="1 2" key="1">
    <citation type="journal article" date="2019" name="ISME J.">
        <title>Insights into ecological role of a new deltaproteobacterial order Candidatus Acidulodesulfobacterales by metagenomics and metatranscriptomics.</title>
        <authorList>
            <person name="Tan S."/>
            <person name="Liu J."/>
            <person name="Fang Y."/>
            <person name="Hedlund B.P."/>
            <person name="Lian Z.H."/>
            <person name="Huang L.Y."/>
            <person name="Li J.T."/>
            <person name="Huang L.N."/>
            <person name="Li W.J."/>
            <person name="Jiang H.C."/>
            <person name="Dong H.L."/>
            <person name="Shu W.S."/>
        </authorList>
    </citation>
    <scope>NUCLEOTIDE SEQUENCE [LARGE SCALE GENOMIC DNA]</scope>
    <source>
        <strain evidence="1">AP1</strain>
    </source>
</reference>
<dbReference type="AlphaFoldDB" id="A0A519BLQ9"/>
<comment type="caution">
    <text evidence="1">The sequence shown here is derived from an EMBL/GenBank/DDBJ whole genome shotgun (WGS) entry which is preliminary data.</text>
</comment>
<evidence type="ECO:0000313" key="1">
    <source>
        <dbReference type="EMBL" id="RZD18193.1"/>
    </source>
</evidence>
<dbReference type="EMBL" id="SGBB01000012">
    <property type="protein sequence ID" value="RZD18193.1"/>
    <property type="molecule type" value="Genomic_DNA"/>
</dbReference>
<dbReference type="Proteomes" id="UP000319296">
    <property type="component" value="Unassembled WGS sequence"/>
</dbReference>
<name>A0A519BLQ9_9DELT</name>
<sequence length="60" mass="7091">MGRKKIIDGTEKTERIMIRLTVSEKQEIKEILRIQGRSAANLLRDFIKNYINAYKILIEK</sequence>
<proteinExistence type="predicted"/>
<evidence type="ECO:0000313" key="2">
    <source>
        <dbReference type="Proteomes" id="UP000319296"/>
    </source>
</evidence>